<evidence type="ECO:0000256" key="11">
    <source>
        <dbReference type="ARBA" id="ARBA00022771"/>
    </source>
</evidence>
<dbReference type="SMART" id="SM00064">
    <property type="entry name" value="FYVE"/>
    <property type="match status" value="1"/>
</dbReference>
<keyword evidence="12" id="KW-0833">Ubl conjugation pathway</keyword>
<comment type="subcellular location">
    <subcellularLocation>
        <location evidence="3">Endosome</location>
    </subcellularLocation>
    <subcellularLocation>
        <location evidence="4">Lysosome</location>
    </subcellularLocation>
    <subcellularLocation>
        <location evidence="2">Membrane</location>
        <topology evidence="2">Peripheral membrane protein</topology>
    </subcellularLocation>
</comment>
<comment type="catalytic activity">
    <reaction evidence="1">
        <text>S-ubiquitinyl-[E2 ubiquitin-conjugating enzyme]-L-cysteine + [acceptor protein]-L-lysine = [E2 ubiquitin-conjugating enzyme]-L-cysteine + N(6)-ubiquitinyl-[acceptor protein]-L-lysine.</text>
        <dbReference type="EC" id="2.3.2.27"/>
    </reaction>
</comment>
<dbReference type="SUPFAM" id="SSF57850">
    <property type="entry name" value="RING/U-box"/>
    <property type="match status" value="1"/>
</dbReference>
<dbReference type="PANTHER" id="PTHR46661">
    <property type="entry name" value="E3 UBIQUITIN-PROTEIN LIGASE ZNRF1-LIKE PROTEIN"/>
    <property type="match status" value="1"/>
</dbReference>
<evidence type="ECO:0000256" key="12">
    <source>
        <dbReference type="ARBA" id="ARBA00022786"/>
    </source>
</evidence>
<evidence type="ECO:0000256" key="8">
    <source>
        <dbReference type="ARBA" id="ARBA00022707"/>
    </source>
</evidence>
<sequence>MSSSASSASSSRSDTEFNSPPLERRRRLSSRGSDSDHQYDPQPSQRLSQISVNGGGPLEQVGSGNTAGLQTRDLDGQTSPEPHRDNITSHGIDESWAQIARTSQSNVDRKRRLTNSAHNSGRVRTVSGGFHGRNQSSYTLQLEGSASADLSQVHRHGQTLHMSSRPSSVERALPALPPIRRHSSNMRQSLNRGREIMLPKWQPDSEVSECPICSRQFTFWFRKHHCRKCGRVVCANCSPHRITIPRQFIVHPPESAQRESIIGRSNSPVIDLTGEDGSSTRPEIQPSWVNSPRMSNPSLGGGEEVRLCNPCVPDPQPSPQATMDLAEFLRQGRTQNDVGTTLQQPQRRRSLHLDSGQSSLYSQHLPLSEARELRRQRGRGMIFQPAGENLNTIQTRAEEIPDESLPAYGNFNYTVIPSYGRRDGPPRYHSNLGPTFSPPGYTSLGTSAASVHSRDRPQSGPLLPGTASAHLSRSNSNHLPAHSRYSSMDAMSRMTSSMSNRPRVRSMLDADPGFRRFMDQMSSSASARPHHPLRPRLQESDMCPVCRHALPSIGADGDETAREAHVMECIAARDPSSPGSTSSRRRSMAHSPSTALVRMLPFTASEKDCVGEDGTTQECSICFVEYDVGDQLARLECLCKFHRTCIVEWFSRKQECPVHKIA</sequence>
<dbReference type="GO" id="GO:0043161">
    <property type="term" value="P:proteasome-mediated ubiquitin-dependent protein catabolic process"/>
    <property type="evidence" value="ECO:0007669"/>
    <property type="project" value="TreeGrafter"/>
</dbReference>
<dbReference type="EC" id="2.3.2.27" evidence="6"/>
<dbReference type="Proteomes" id="UP000606974">
    <property type="component" value="Unassembled WGS sequence"/>
</dbReference>
<dbReference type="AlphaFoldDB" id="A0A8H7E840"/>
<feature type="compositionally biased region" description="Polar residues" evidence="18">
    <location>
        <begin position="276"/>
        <end position="295"/>
    </location>
</feature>
<comment type="pathway">
    <text evidence="5">Protein modification; protein ubiquitination.</text>
</comment>
<dbReference type="PROSITE" id="PS50178">
    <property type="entry name" value="ZF_FYVE"/>
    <property type="match status" value="1"/>
</dbReference>
<dbReference type="GO" id="GO:0016020">
    <property type="term" value="C:membrane"/>
    <property type="evidence" value="ECO:0007669"/>
    <property type="project" value="UniProtKB-SubCell"/>
</dbReference>
<evidence type="ECO:0000256" key="18">
    <source>
        <dbReference type="SAM" id="MobiDB-lite"/>
    </source>
</evidence>
<comment type="caution">
    <text evidence="21">The sequence shown here is derived from an EMBL/GenBank/DDBJ whole genome shotgun (WGS) entry which is preliminary data.</text>
</comment>
<feature type="compositionally biased region" description="Low complexity" evidence="18">
    <location>
        <begin position="1"/>
        <end position="12"/>
    </location>
</feature>
<accession>A0A8H7E840</accession>
<dbReference type="InterPro" id="IPR011011">
    <property type="entry name" value="Znf_FYVE_PHD"/>
</dbReference>
<evidence type="ECO:0000256" key="9">
    <source>
        <dbReference type="ARBA" id="ARBA00022723"/>
    </source>
</evidence>
<evidence type="ECO:0000256" key="16">
    <source>
        <dbReference type="ARBA" id="ARBA00023288"/>
    </source>
</evidence>
<evidence type="ECO:0000256" key="5">
    <source>
        <dbReference type="ARBA" id="ARBA00004906"/>
    </source>
</evidence>
<protein>
    <recommendedName>
        <fullName evidence="6">RING-type E3 ubiquitin transferase</fullName>
        <ecNumber evidence="6">2.3.2.27</ecNumber>
    </recommendedName>
</protein>
<keyword evidence="22" id="KW-1185">Reference proteome</keyword>
<evidence type="ECO:0000256" key="7">
    <source>
        <dbReference type="ARBA" id="ARBA00022679"/>
    </source>
</evidence>
<dbReference type="GO" id="GO:0070936">
    <property type="term" value="P:protein K48-linked ubiquitination"/>
    <property type="evidence" value="ECO:0007669"/>
    <property type="project" value="TreeGrafter"/>
</dbReference>
<evidence type="ECO:0000313" key="22">
    <source>
        <dbReference type="Proteomes" id="UP000606974"/>
    </source>
</evidence>
<dbReference type="PANTHER" id="PTHR46661:SF4">
    <property type="entry name" value="RING-TYPE DOMAIN-CONTAINING PROTEIN"/>
    <property type="match status" value="1"/>
</dbReference>
<dbReference type="OrthoDB" id="660555at2759"/>
<keyword evidence="11 17" id="KW-0863">Zinc-finger</keyword>
<keyword evidence="7" id="KW-0808">Transferase</keyword>
<keyword evidence="14" id="KW-0472">Membrane</keyword>
<gene>
    <name evidence="21" type="ORF">GJ744_006538</name>
</gene>
<dbReference type="EMBL" id="JAACFV010000003">
    <property type="protein sequence ID" value="KAF7513924.1"/>
    <property type="molecule type" value="Genomic_DNA"/>
</dbReference>
<name>A0A8H7E840_9EURO</name>
<dbReference type="Pfam" id="PF13639">
    <property type="entry name" value="zf-RING_2"/>
    <property type="match status" value="1"/>
</dbReference>
<dbReference type="InterPro" id="IPR000306">
    <property type="entry name" value="Znf_FYVE"/>
</dbReference>
<feature type="region of interest" description="Disordered" evidence="18">
    <location>
        <begin position="267"/>
        <end position="295"/>
    </location>
</feature>
<evidence type="ECO:0000256" key="13">
    <source>
        <dbReference type="ARBA" id="ARBA00022833"/>
    </source>
</evidence>
<evidence type="ECO:0000256" key="17">
    <source>
        <dbReference type="PROSITE-ProRule" id="PRU00175"/>
    </source>
</evidence>
<keyword evidence="15" id="KW-0458">Lysosome</keyword>
<dbReference type="GO" id="GO:0008270">
    <property type="term" value="F:zinc ion binding"/>
    <property type="evidence" value="ECO:0007669"/>
    <property type="project" value="UniProtKB-KW"/>
</dbReference>
<evidence type="ECO:0000256" key="2">
    <source>
        <dbReference type="ARBA" id="ARBA00004170"/>
    </source>
</evidence>
<feature type="compositionally biased region" description="Basic and acidic residues" evidence="18">
    <location>
        <begin position="81"/>
        <end position="93"/>
    </location>
</feature>
<dbReference type="SUPFAM" id="SSF57903">
    <property type="entry name" value="FYVE/PHD zinc finger"/>
    <property type="match status" value="1"/>
</dbReference>
<evidence type="ECO:0000256" key="10">
    <source>
        <dbReference type="ARBA" id="ARBA00022753"/>
    </source>
</evidence>
<keyword evidence="10" id="KW-0967">Endosome</keyword>
<reference evidence="21" key="1">
    <citation type="submission" date="2020-02" db="EMBL/GenBank/DDBJ databases">
        <authorList>
            <person name="Palmer J.M."/>
        </authorList>
    </citation>
    <scope>NUCLEOTIDE SEQUENCE</scope>
    <source>
        <strain evidence="21">EPUS1.4</strain>
        <tissue evidence="21">Thallus</tissue>
    </source>
</reference>
<dbReference type="InterPro" id="IPR017455">
    <property type="entry name" value="Znf_FYVE-rel"/>
</dbReference>
<feature type="compositionally biased region" description="Polar residues" evidence="18">
    <location>
        <begin position="333"/>
        <end position="345"/>
    </location>
</feature>
<dbReference type="Pfam" id="PF01363">
    <property type="entry name" value="FYVE"/>
    <property type="match status" value="1"/>
</dbReference>
<evidence type="ECO:0000259" key="19">
    <source>
        <dbReference type="PROSITE" id="PS50089"/>
    </source>
</evidence>
<evidence type="ECO:0000256" key="14">
    <source>
        <dbReference type="ARBA" id="ARBA00023136"/>
    </source>
</evidence>
<proteinExistence type="predicted"/>
<feature type="domain" description="FYVE-type" evidence="20">
    <location>
        <begin position="204"/>
        <end position="316"/>
    </location>
</feature>
<keyword evidence="9" id="KW-0479">Metal-binding</keyword>
<evidence type="ECO:0000259" key="20">
    <source>
        <dbReference type="PROSITE" id="PS50178"/>
    </source>
</evidence>
<dbReference type="InterPro" id="IPR013083">
    <property type="entry name" value="Znf_RING/FYVE/PHD"/>
</dbReference>
<dbReference type="GO" id="GO:0005768">
    <property type="term" value="C:endosome"/>
    <property type="evidence" value="ECO:0007669"/>
    <property type="project" value="UniProtKB-SubCell"/>
</dbReference>
<organism evidence="21 22">
    <name type="scientific">Endocarpon pusillum</name>
    <dbReference type="NCBI Taxonomy" id="364733"/>
    <lineage>
        <taxon>Eukaryota</taxon>
        <taxon>Fungi</taxon>
        <taxon>Dikarya</taxon>
        <taxon>Ascomycota</taxon>
        <taxon>Pezizomycotina</taxon>
        <taxon>Eurotiomycetes</taxon>
        <taxon>Chaetothyriomycetidae</taxon>
        <taxon>Verrucariales</taxon>
        <taxon>Verrucariaceae</taxon>
        <taxon>Endocarpon</taxon>
    </lineage>
</organism>
<feature type="compositionally biased region" description="Polar residues" evidence="18">
    <location>
        <begin position="41"/>
        <end position="52"/>
    </location>
</feature>
<evidence type="ECO:0000313" key="21">
    <source>
        <dbReference type="EMBL" id="KAF7513924.1"/>
    </source>
</evidence>
<evidence type="ECO:0000256" key="4">
    <source>
        <dbReference type="ARBA" id="ARBA00004371"/>
    </source>
</evidence>
<feature type="compositionally biased region" description="Polar residues" evidence="18">
    <location>
        <begin position="469"/>
        <end position="478"/>
    </location>
</feature>
<feature type="region of interest" description="Disordered" evidence="18">
    <location>
        <begin position="422"/>
        <end position="505"/>
    </location>
</feature>
<dbReference type="InterPro" id="IPR051878">
    <property type="entry name" value="ZNRF_ubiq-protein_ligase"/>
</dbReference>
<evidence type="ECO:0000256" key="1">
    <source>
        <dbReference type="ARBA" id="ARBA00000900"/>
    </source>
</evidence>
<dbReference type="Gene3D" id="3.30.40.10">
    <property type="entry name" value="Zinc/RING finger domain, C3HC4 (zinc finger)"/>
    <property type="match status" value="2"/>
</dbReference>
<evidence type="ECO:0000256" key="3">
    <source>
        <dbReference type="ARBA" id="ARBA00004177"/>
    </source>
</evidence>
<feature type="region of interest" description="Disordered" evidence="18">
    <location>
        <begin position="333"/>
        <end position="359"/>
    </location>
</feature>
<feature type="region of interest" description="Disordered" evidence="18">
    <location>
        <begin position="1"/>
        <end position="135"/>
    </location>
</feature>
<dbReference type="InterPro" id="IPR001841">
    <property type="entry name" value="Znf_RING"/>
</dbReference>
<evidence type="ECO:0000256" key="15">
    <source>
        <dbReference type="ARBA" id="ARBA00023228"/>
    </source>
</evidence>
<keyword evidence="8" id="KW-0519">Myristate</keyword>
<dbReference type="PROSITE" id="PS50089">
    <property type="entry name" value="ZF_RING_2"/>
    <property type="match status" value="1"/>
</dbReference>
<evidence type="ECO:0000256" key="6">
    <source>
        <dbReference type="ARBA" id="ARBA00012483"/>
    </source>
</evidence>
<feature type="domain" description="RING-type" evidence="19">
    <location>
        <begin position="619"/>
        <end position="660"/>
    </location>
</feature>
<keyword evidence="16" id="KW-0449">Lipoprotein</keyword>
<dbReference type="CDD" id="cd16489">
    <property type="entry name" value="mRING-CH-C4HC2H_ZNRF"/>
    <property type="match status" value="1"/>
</dbReference>
<keyword evidence="13" id="KW-0862">Zinc</keyword>
<dbReference type="GO" id="GO:0061630">
    <property type="term" value="F:ubiquitin protein ligase activity"/>
    <property type="evidence" value="ECO:0007669"/>
    <property type="project" value="UniProtKB-EC"/>
</dbReference>